<dbReference type="InterPro" id="IPR027417">
    <property type="entry name" value="P-loop_NTPase"/>
</dbReference>
<dbReference type="GO" id="GO:0003924">
    <property type="term" value="F:GTPase activity"/>
    <property type="evidence" value="ECO:0007669"/>
    <property type="project" value="TreeGrafter"/>
</dbReference>
<evidence type="ECO:0000256" key="1">
    <source>
        <dbReference type="ARBA" id="ARBA00005290"/>
    </source>
</evidence>
<keyword evidence="2 5" id="KW-0547">Nucleotide-binding</keyword>
<dbReference type="EMBL" id="CP142727">
    <property type="protein sequence ID" value="WUR02540.1"/>
    <property type="molecule type" value="Genomic_DNA"/>
</dbReference>
<accession>A0AAX4J9B9</accession>
<dbReference type="SUPFAM" id="SSF52540">
    <property type="entry name" value="P-loop containing nucleoside triphosphate hydrolases"/>
    <property type="match status" value="1"/>
</dbReference>
<reference evidence="6" key="1">
    <citation type="journal article" date="2024" name="BMC Genomics">
        <title>Functional annotation of a divergent genome using sequence and structure-based similarity.</title>
        <authorList>
            <person name="Svedberg D."/>
            <person name="Winiger R.R."/>
            <person name="Berg A."/>
            <person name="Sharma H."/>
            <person name="Tellgren-Roth C."/>
            <person name="Debrunner-Vossbrinck B.A."/>
            <person name="Vossbrinck C.R."/>
            <person name="Barandun J."/>
        </authorList>
    </citation>
    <scope>NUCLEOTIDE SEQUENCE</scope>
    <source>
        <strain evidence="6">Illinois isolate</strain>
    </source>
</reference>
<comment type="similarity">
    <text evidence="1 5">Belongs to the GPN-loop GTPase family.</text>
</comment>
<evidence type="ECO:0000313" key="6">
    <source>
        <dbReference type="EMBL" id="WUR02540.1"/>
    </source>
</evidence>
<dbReference type="PANTHER" id="PTHR21231:SF3">
    <property type="entry name" value="GPN-LOOP GTPASE 2"/>
    <property type="match status" value="1"/>
</dbReference>
<dbReference type="GeneID" id="90540357"/>
<dbReference type="KEGG" id="vnx:VNE69_02067"/>
<sequence>MVYCEIVIGPPGSGKSTYVQQKALDIKHRSPFLINLDPGNIHTGLYDYNISTTTKEYQIKNQKGPNGSTKDILHDFVMDIEDFYYTHLESNEDYLIFDLPGQVEFFIAGGSLSTLVNFLTKKDINVVIVNLIDLVFFNTALISSYLFTYISIYRMEVPFLCVISKCDKYLDYDMNYSLEDISNLTVLDVLNPEKKFEKIATEFLKDYFVYNFQILNYNDKNSKLILQLNIDKCSGYCFTDEFDTNESYLKDIDSDKLFEPYNK</sequence>
<comment type="function">
    <text evidence="5">Small GTPase required for proper localization of RNA polymerase II and III (RNAPII and RNAPIII). May act at an RNAP assembly step prior to nuclear import.</text>
</comment>
<evidence type="ECO:0000256" key="2">
    <source>
        <dbReference type="ARBA" id="ARBA00022741"/>
    </source>
</evidence>
<keyword evidence="4 5" id="KW-0342">GTP-binding</keyword>
<evidence type="ECO:0000256" key="4">
    <source>
        <dbReference type="ARBA" id="ARBA00023134"/>
    </source>
</evidence>
<dbReference type="PANTHER" id="PTHR21231">
    <property type="entry name" value="XPA-BINDING PROTEIN 1-RELATED"/>
    <property type="match status" value="1"/>
</dbReference>
<dbReference type="Proteomes" id="UP001334084">
    <property type="component" value="Chromosome 2"/>
</dbReference>
<dbReference type="GO" id="GO:0005737">
    <property type="term" value="C:cytoplasm"/>
    <property type="evidence" value="ECO:0007669"/>
    <property type="project" value="TreeGrafter"/>
</dbReference>
<dbReference type="Gene3D" id="3.40.50.300">
    <property type="entry name" value="P-loop containing nucleotide triphosphate hydrolases"/>
    <property type="match status" value="1"/>
</dbReference>
<name>A0AAX4J9B9_9MICR</name>
<evidence type="ECO:0000256" key="3">
    <source>
        <dbReference type="ARBA" id="ARBA00022801"/>
    </source>
</evidence>
<dbReference type="InterPro" id="IPR004130">
    <property type="entry name" value="Gpn"/>
</dbReference>
<keyword evidence="3 5" id="KW-0378">Hydrolase</keyword>
<gene>
    <name evidence="6" type="ORF">VNE69_02067</name>
</gene>
<dbReference type="Pfam" id="PF03029">
    <property type="entry name" value="ATP_bind_1"/>
    <property type="match status" value="1"/>
</dbReference>
<protein>
    <recommendedName>
        <fullName evidence="5">GPN-loop GTPase 2</fullName>
    </recommendedName>
</protein>
<keyword evidence="7" id="KW-1185">Reference proteome</keyword>
<organism evidence="6 7">
    <name type="scientific">Vairimorpha necatrix</name>
    <dbReference type="NCBI Taxonomy" id="6039"/>
    <lineage>
        <taxon>Eukaryota</taxon>
        <taxon>Fungi</taxon>
        <taxon>Fungi incertae sedis</taxon>
        <taxon>Microsporidia</taxon>
        <taxon>Nosematidae</taxon>
        <taxon>Vairimorpha</taxon>
    </lineage>
</organism>
<dbReference type="AlphaFoldDB" id="A0AAX4J9B9"/>
<evidence type="ECO:0000313" key="7">
    <source>
        <dbReference type="Proteomes" id="UP001334084"/>
    </source>
</evidence>
<proteinExistence type="inferred from homology"/>
<evidence type="ECO:0000256" key="5">
    <source>
        <dbReference type="RuleBase" id="RU365059"/>
    </source>
</evidence>
<dbReference type="RefSeq" id="XP_065328685.1">
    <property type="nucleotide sequence ID" value="XM_065472613.1"/>
</dbReference>
<dbReference type="GO" id="GO:0005525">
    <property type="term" value="F:GTP binding"/>
    <property type="evidence" value="ECO:0007669"/>
    <property type="project" value="UniProtKB-KW"/>
</dbReference>
<comment type="subunit">
    <text evidence="5">Binds to RNA polymerase II (RNAPII).</text>
</comment>